<sequence length="60" mass="6670">MPAVECNLLPHVLPSAAERVPSVNTVVRTLCHVYPMLAAMHASLLHVPCRKVHLTSMDRR</sequence>
<dbReference type="HOGENOM" id="CLU_2944759_0_0_1"/>
<evidence type="ECO:0000313" key="1">
    <source>
        <dbReference type="EMBL" id="ERN10598.1"/>
    </source>
</evidence>
<dbReference type="AlphaFoldDB" id="W1PRC0"/>
<proteinExistence type="predicted"/>
<dbReference type="Gramene" id="ERN10598">
    <property type="protein sequence ID" value="ERN10598"/>
    <property type="gene ID" value="AMTR_s00028p00137830"/>
</dbReference>
<keyword evidence="2" id="KW-1185">Reference proteome</keyword>
<name>W1PRC0_AMBTC</name>
<protein>
    <submittedName>
        <fullName evidence="1">Uncharacterized protein</fullName>
    </submittedName>
</protein>
<organism evidence="1 2">
    <name type="scientific">Amborella trichopoda</name>
    <dbReference type="NCBI Taxonomy" id="13333"/>
    <lineage>
        <taxon>Eukaryota</taxon>
        <taxon>Viridiplantae</taxon>
        <taxon>Streptophyta</taxon>
        <taxon>Embryophyta</taxon>
        <taxon>Tracheophyta</taxon>
        <taxon>Spermatophyta</taxon>
        <taxon>Magnoliopsida</taxon>
        <taxon>Amborellales</taxon>
        <taxon>Amborellaceae</taxon>
        <taxon>Amborella</taxon>
    </lineage>
</organism>
<dbReference type="EMBL" id="KI392812">
    <property type="protein sequence ID" value="ERN10598.1"/>
    <property type="molecule type" value="Genomic_DNA"/>
</dbReference>
<reference evidence="2" key="1">
    <citation type="journal article" date="2013" name="Science">
        <title>The Amborella genome and the evolution of flowering plants.</title>
        <authorList>
            <consortium name="Amborella Genome Project"/>
        </authorList>
    </citation>
    <scope>NUCLEOTIDE SEQUENCE [LARGE SCALE GENOMIC DNA]</scope>
</reference>
<dbReference type="Proteomes" id="UP000017836">
    <property type="component" value="Unassembled WGS sequence"/>
</dbReference>
<gene>
    <name evidence="1" type="ORF">AMTR_s00028p00137830</name>
</gene>
<accession>W1PRC0</accession>
<evidence type="ECO:0000313" key="2">
    <source>
        <dbReference type="Proteomes" id="UP000017836"/>
    </source>
</evidence>